<dbReference type="PROSITE" id="PS00584">
    <property type="entry name" value="PFKB_KINASES_2"/>
    <property type="match status" value="1"/>
</dbReference>
<dbReference type="GO" id="GO:0016301">
    <property type="term" value="F:kinase activity"/>
    <property type="evidence" value="ECO:0007669"/>
    <property type="project" value="UniProtKB-KW"/>
</dbReference>
<dbReference type="PROSITE" id="PS00583">
    <property type="entry name" value="PFKB_KINASES_1"/>
    <property type="match status" value="1"/>
</dbReference>
<dbReference type="SUPFAM" id="SSF53613">
    <property type="entry name" value="Ribokinase-like"/>
    <property type="match status" value="1"/>
</dbReference>
<name>A0A2W5ZEJ8_9BACT</name>
<dbReference type="InterPro" id="IPR029056">
    <property type="entry name" value="Ribokinase-like"/>
</dbReference>
<evidence type="ECO:0000256" key="1">
    <source>
        <dbReference type="ARBA" id="ARBA00022679"/>
    </source>
</evidence>
<protein>
    <submittedName>
        <fullName evidence="4">Carbohydrate kinase family protein</fullName>
    </submittedName>
</protein>
<dbReference type="Pfam" id="PF00294">
    <property type="entry name" value="PfkB"/>
    <property type="match status" value="1"/>
</dbReference>
<comment type="caution">
    <text evidence="4">The sequence shown here is derived from an EMBL/GenBank/DDBJ whole genome shotgun (WGS) entry which is preliminary data.</text>
</comment>
<dbReference type="AlphaFoldDB" id="A0A2W5ZEJ8"/>
<keyword evidence="1" id="KW-0808">Transferase</keyword>
<gene>
    <name evidence="4" type="ORF">DLM65_00935</name>
</gene>
<dbReference type="Gene3D" id="3.40.1190.20">
    <property type="match status" value="1"/>
</dbReference>
<evidence type="ECO:0000259" key="3">
    <source>
        <dbReference type="Pfam" id="PF00294"/>
    </source>
</evidence>
<dbReference type="Proteomes" id="UP000248724">
    <property type="component" value="Unassembled WGS sequence"/>
</dbReference>
<proteinExistence type="predicted"/>
<evidence type="ECO:0000256" key="2">
    <source>
        <dbReference type="ARBA" id="ARBA00022777"/>
    </source>
</evidence>
<dbReference type="PANTHER" id="PTHR10584">
    <property type="entry name" value="SUGAR KINASE"/>
    <property type="match status" value="1"/>
</dbReference>
<keyword evidence="2 4" id="KW-0418">Kinase</keyword>
<dbReference type="PANTHER" id="PTHR10584:SF166">
    <property type="entry name" value="RIBOKINASE"/>
    <property type="match status" value="1"/>
</dbReference>
<accession>A0A2W5ZEJ8</accession>
<sequence length="319" mass="33125">MLAPAMGSIAVTGSVAYDTIMVFGGRFADHILSDQAHILNVSFLIDRIDKRRGGTAANIAYTLALLGERPLLCAAVGNDFAEYGAALSRVGVDSSRALLCDDIGTATAFITTDLDDNQITAFFPGAMARAAGVNLEALSDVEHVVVAPDAPDGMALHVEQATRMGARLVFAPAQQLSSLTEQTLTAGLDAAWMVVGNDYELEVIHRRTGRDVAALAAGGAVVARTRGGQGSELYIDGTVHHVPVAAAASVVDPTGAGDAYIAGLLAGLRAGRPAAVAGRMGALAATYVIEQQGPQSHTYTWDDFATRYAEAFGEKLLAP</sequence>
<feature type="domain" description="Carbohydrate kinase PfkB" evidence="3">
    <location>
        <begin position="21"/>
        <end position="296"/>
    </location>
</feature>
<reference evidence="4 5" key="1">
    <citation type="journal article" date="2017" name="Nature">
        <title>Atmospheric trace gases support primary production in Antarctic desert surface soil.</title>
        <authorList>
            <person name="Ji M."/>
            <person name="Greening C."/>
            <person name="Vanwonterghem I."/>
            <person name="Carere C.R."/>
            <person name="Bay S.K."/>
            <person name="Steen J.A."/>
            <person name="Montgomery K."/>
            <person name="Lines T."/>
            <person name="Beardall J."/>
            <person name="van Dorst J."/>
            <person name="Snape I."/>
            <person name="Stott M.B."/>
            <person name="Hugenholtz P."/>
            <person name="Ferrari B.C."/>
        </authorList>
    </citation>
    <scope>NUCLEOTIDE SEQUENCE [LARGE SCALE GENOMIC DNA]</scope>
    <source>
        <strain evidence="4">RRmetagenome_bin12</strain>
    </source>
</reference>
<evidence type="ECO:0000313" key="4">
    <source>
        <dbReference type="EMBL" id="PZR83879.1"/>
    </source>
</evidence>
<organism evidence="4 5">
    <name type="scientific">Candidatus Aeolococcus gillhamiae</name>
    <dbReference type="NCBI Taxonomy" id="3127015"/>
    <lineage>
        <taxon>Bacteria</taxon>
        <taxon>Bacillati</taxon>
        <taxon>Candidatus Dormiibacterota</taxon>
        <taxon>Candidatus Dormibacteria</taxon>
        <taxon>Candidatus Aeolococcales</taxon>
        <taxon>Candidatus Aeolococcaceae</taxon>
        <taxon>Candidatus Aeolococcus</taxon>
    </lineage>
</organism>
<dbReference type="EMBL" id="QHBU01000020">
    <property type="protein sequence ID" value="PZR83879.1"/>
    <property type="molecule type" value="Genomic_DNA"/>
</dbReference>
<evidence type="ECO:0000313" key="5">
    <source>
        <dbReference type="Proteomes" id="UP000248724"/>
    </source>
</evidence>
<dbReference type="InterPro" id="IPR011611">
    <property type="entry name" value="PfkB_dom"/>
</dbReference>
<dbReference type="InterPro" id="IPR002173">
    <property type="entry name" value="Carboh/pur_kinase_PfkB_CS"/>
</dbReference>